<feature type="transmembrane region" description="Helical" evidence="11">
    <location>
        <begin position="420"/>
        <end position="437"/>
    </location>
</feature>
<evidence type="ECO:0000256" key="9">
    <source>
        <dbReference type="ARBA" id="ARBA00023136"/>
    </source>
</evidence>
<evidence type="ECO:0000256" key="5">
    <source>
        <dbReference type="ARBA" id="ARBA00022982"/>
    </source>
</evidence>
<dbReference type="InterPro" id="IPR036047">
    <property type="entry name" value="F-box-like_dom_sf"/>
</dbReference>
<dbReference type="Pfam" id="PF01794">
    <property type="entry name" value="Ferric_reduct"/>
    <property type="match status" value="1"/>
</dbReference>
<keyword evidence="3" id="KW-0813">Transport</keyword>
<dbReference type="SFLD" id="SFLDS00052">
    <property type="entry name" value="Ferric_Reductase_Domain"/>
    <property type="match status" value="1"/>
</dbReference>
<dbReference type="SUPFAM" id="SSF52343">
    <property type="entry name" value="Ferredoxin reductase-like, C-terminal NADP-linked domain"/>
    <property type="match status" value="1"/>
</dbReference>
<dbReference type="Pfam" id="PF04145">
    <property type="entry name" value="Ctr"/>
    <property type="match status" value="1"/>
</dbReference>
<keyword evidence="5" id="KW-0249">Electron transport</keyword>
<feature type="transmembrane region" description="Helical" evidence="11">
    <location>
        <begin position="449"/>
        <end position="468"/>
    </location>
</feature>
<evidence type="ECO:0000259" key="13">
    <source>
        <dbReference type="PROSITE" id="PS51384"/>
    </source>
</evidence>
<evidence type="ECO:0000256" key="1">
    <source>
        <dbReference type="ARBA" id="ARBA00004141"/>
    </source>
</evidence>
<evidence type="ECO:0000256" key="10">
    <source>
        <dbReference type="ARBA" id="ARBA00023180"/>
    </source>
</evidence>
<dbReference type="Gene3D" id="3.80.10.10">
    <property type="entry name" value="Ribonuclease Inhibitor"/>
    <property type="match status" value="1"/>
</dbReference>
<dbReference type="InterPro" id="IPR007274">
    <property type="entry name" value="Cop_transporter"/>
</dbReference>
<proteinExistence type="inferred from homology"/>
<name>A0ABR3FKL3_9AGAR</name>
<evidence type="ECO:0000256" key="11">
    <source>
        <dbReference type="SAM" id="Phobius"/>
    </source>
</evidence>
<keyword evidence="4 11" id="KW-0812">Transmembrane</keyword>
<feature type="transmembrane region" description="Helical" evidence="11">
    <location>
        <begin position="316"/>
        <end position="334"/>
    </location>
</feature>
<dbReference type="CDD" id="cd06186">
    <property type="entry name" value="NOX_Duox_like_FAD_NADP"/>
    <property type="match status" value="1"/>
</dbReference>
<feature type="domain" description="FAD-binding FR-type" evidence="13">
    <location>
        <begin position="487"/>
        <end position="617"/>
    </location>
</feature>
<dbReference type="Proteomes" id="UP001465976">
    <property type="component" value="Unassembled WGS sequence"/>
</dbReference>
<accession>A0ABR3FKL3</accession>
<feature type="transmembrane region" description="Helical" evidence="11">
    <location>
        <begin position="346"/>
        <end position="371"/>
    </location>
</feature>
<keyword evidence="12" id="KW-0732">Signal</keyword>
<keyword evidence="9 11" id="KW-0472">Membrane</keyword>
<keyword evidence="10" id="KW-0325">Glycoprotein</keyword>
<evidence type="ECO:0000256" key="8">
    <source>
        <dbReference type="ARBA" id="ARBA00023065"/>
    </source>
</evidence>
<dbReference type="SUPFAM" id="SSF81383">
    <property type="entry name" value="F-box domain"/>
    <property type="match status" value="1"/>
</dbReference>
<feature type="transmembrane region" description="Helical" evidence="11">
    <location>
        <begin position="65"/>
        <end position="86"/>
    </location>
</feature>
<feature type="signal peptide" evidence="12">
    <location>
        <begin position="1"/>
        <end position="26"/>
    </location>
</feature>
<sequence>MYSLSSRWNLNIFVLICASFIPTTTADDAMNGMDMSMDMPMPLASGHVLMYFHFTPGDILWFEGWVPQSVGAMVGACIGLFLLAMVERWVAAMRGVMDGYWRTRAQIAYANKLNVGSAADKNRERGSPTPSMTNTLLMRRSVPFIPAHDIVRGIMQAMQAAIGLDILEAFSHATGQLPTTATSQDWTGSSSLPRSQLEMTDFGTPPAIPTEFQLYNSYVEDPKWQRTFTIVWCSALGAAVVVSSPFLFRSFRNGRAIAGMAGVRERLGYERLAEEEKERTRKIRRQEPRGRRTLEGVLSMLGGLLLWSAPGLGLNVGQIILLLGYAITLIICIVKDSVLQDNSNRAGFMAIAQLPVVFLFATKNSVLSLLLGPGHGYEKLNYIHRWSGRGMFLAAVIHGSLWIQNHLRFGLPILGQQKEGSGVAALGVLCALVLLSLRPIRRWGYEIFFVLHVLAFVAFFVTICYHTIYAPPWIFPPLAFYGFDILLRMLKYRIKDATLEAVDTQMTLIRIPFCDSGWQAGQHVRLRVFFSGRVFESHSLSIMNAPPDFSNHSHGGGGIVLGARVKGDWTRALNSYATAESDRLSLLDTSLNQEKTRIAEVPIHVMLDGPYGGSSIDLGDYESVLLVAGGSGATFTLGLLDDIVGRCTRLNRRGGEKTRRIEFAWCIRSFGSLDWFAGMLRDIANVVAREGKEDLDLHISVFVTCLCNPEEVPSIPNMDVTIQRPSVKELLRGIITIPSLKDGTSTPSPAASVEEVPETVAGTVAAKLHWIGLGGGVAVCASGPESLTREASNAVAALSMTRGIELGGVVLHTEVFSGSAHLKCLLLTATTSHYDYQQSTPFEVSGNRLLATLTIPTGNESVQLIELERTKSPSPIARLPTELLSAIFVFTAEKGMFGDVSWSQASVLGLVCARWRAISLSTPYIWTSLSFTFQFNKQYPEEIYDRMKDHISRSQNRPLEIEIEVVLPRKPSRTDSYMIDRTANRVLGQMLRHSPQWSHFCFRCSCLREDSWVPPRFRTQIRRILDEVFGRSRVIPILESMEVHTTLLETLNGGLTGLSDLETPNLRLLMLTGRAFEAEPSLLFSTPSSSSSYLTTVHMSVTTRAAEMLLETCPNLTSAYLIVLSPIDPPEDRLGFDSDFEANANVFNTDPNDNILVFPYLRSLTFQTSPTSSEFLRNPFRGIWKILQDISCPGLTSFSLTTDSSVKQSTPMQHRRFDVWQALLRFLESSNASNHLQHLGLICVPIIDSDLIQVLERVPWLRSLEVEEGRLGKSNYREGIHHMLDIAPGVGPNRILTPSLFRTLTASPATSSSSETPLLPGLRNVKFVAHTDWLDNSFETMIRSRIGGDCNALESVVLTVFGGVWHLDLDEMEQLRKEEKVAIRVNATMYAGDEIGVLSHRGLDYWTLGDFQSSRVHSQYRRM</sequence>
<dbReference type="InterPro" id="IPR051410">
    <property type="entry name" value="Ferric/Cupric_Reductase"/>
</dbReference>
<dbReference type="InterPro" id="IPR032675">
    <property type="entry name" value="LRR_dom_sf"/>
</dbReference>
<evidence type="ECO:0000256" key="12">
    <source>
        <dbReference type="SAM" id="SignalP"/>
    </source>
</evidence>
<comment type="similarity">
    <text evidence="2">Belongs to the ferric reductase (FRE) family.</text>
</comment>
<dbReference type="SFLD" id="SFLDG01168">
    <property type="entry name" value="Ferric_reductase_subgroup_(FRE"/>
    <property type="match status" value="1"/>
</dbReference>
<comment type="subcellular location">
    <subcellularLocation>
        <location evidence="1">Membrane</location>
        <topology evidence="1">Multi-pass membrane protein</topology>
    </subcellularLocation>
</comment>
<gene>
    <name evidence="14" type="primary">FRP1</name>
    <name evidence="14" type="ORF">V5O48_006044</name>
</gene>
<organism evidence="14 15">
    <name type="scientific">Marasmius crinis-equi</name>
    <dbReference type="NCBI Taxonomy" id="585013"/>
    <lineage>
        <taxon>Eukaryota</taxon>
        <taxon>Fungi</taxon>
        <taxon>Dikarya</taxon>
        <taxon>Basidiomycota</taxon>
        <taxon>Agaricomycotina</taxon>
        <taxon>Agaricomycetes</taxon>
        <taxon>Agaricomycetidae</taxon>
        <taxon>Agaricales</taxon>
        <taxon>Marasmiineae</taxon>
        <taxon>Marasmiaceae</taxon>
        <taxon>Marasmius</taxon>
    </lineage>
</organism>
<dbReference type="PROSITE" id="PS51384">
    <property type="entry name" value="FAD_FR"/>
    <property type="match status" value="1"/>
</dbReference>
<dbReference type="PANTHER" id="PTHR32361:SF9">
    <property type="entry name" value="FERRIC REDUCTASE TRANSMEMBRANE COMPONENT 3-RELATED"/>
    <property type="match status" value="1"/>
</dbReference>
<dbReference type="InterPro" id="IPR017927">
    <property type="entry name" value="FAD-bd_FR_type"/>
</dbReference>
<dbReference type="InterPro" id="IPR013130">
    <property type="entry name" value="Fe3_Rdtase_TM_dom"/>
</dbReference>
<dbReference type="InterPro" id="IPR013112">
    <property type="entry name" value="FAD-bd_8"/>
</dbReference>
<keyword evidence="15" id="KW-1185">Reference proteome</keyword>
<dbReference type="EMBL" id="JBAHYK010000261">
    <property type="protein sequence ID" value="KAL0575933.1"/>
    <property type="molecule type" value="Genomic_DNA"/>
</dbReference>
<evidence type="ECO:0000256" key="2">
    <source>
        <dbReference type="ARBA" id="ARBA00006278"/>
    </source>
</evidence>
<dbReference type="InterPro" id="IPR039261">
    <property type="entry name" value="FNR_nucleotide-bd"/>
</dbReference>
<evidence type="ECO:0000256" key="3">
    <source>
        <dbReference type="ARBA" id="ARBA00022448"/>
    </source>
</evidence>
<evidence type="ECO:0000256" key="6">
    <source>
        <dbReference type="ARBA" id="ARBA00022989"/>
    </source>
</evidence>
<reference evidence="14 15" key="1">
    <citation type="submission" date="2024-02" db="EMBL/GenBank/DDBJ databases">
        <title>A draft genome for the cacao thread blight pathogen Marasmius crinis-equi.</title>
        <authorList>
            <person name="Cohen S.P."/>
            <person name="Baruah I.K."/>
            <person name="Amoako-Attah I."/>
            <person name="Bukari Y."/>
            <person name="Meinhardt L.W."/>
            <person name="Bailey B.A."/>
        </authorList>
    </citation>
    <scope>NUCLEOTIDE SEQUENCE [LARGE SCALE GENOMIC DNA]</scope>
    <source>
        <strain evidence="14 15">GH-76</strain>
    </source>
</reference>
<dbReference type="Pfam" id="PF08030">
    <property type="entry name" value="NAD_binding_6"/>
    <property type="match status" value="1"/>
</dbReference>
<dbReference type="Gene3D" id="3.40.50.80">
    <property type="entry name" value="Nucleotide-binding domain of ferredoxin-NADP reductase (FNR) module"/>
    <property type="match status" value="1"/>
</dbReference>
<keyword evidence="8" id="KW-0406">Ion transport</keyword>
<keyword evidence="7" id="KW-0560">Oxidoreductase</keyword>
<keyword evidence="6 11" id="KW-1133">Transmembrane helix</keyword>
<dbReference type="InterPro" id="IPR013121">
    <property type="entry name" value="Fe_red_NAD-bd_6"/>
</dbReference>
<dbReference type="PANTHER" id="PTHR32361">
    <property type="entry name" value="FERRIC/CUPRIC REDUCTASE TRANSMEMBRANE COMPONENT"/>
    <property type="match status" value="1"/>
</dbReference>
<dbReference type="Pfam" id="PF08022">
    <property type="entry name" value="FAD_binding_8"/>
    <property type="match status" value="1"/>
</dbReference>
<comment type="caution">
    <text evidence="14">The sequence shown here is derived from an EMBL/GenBank/DDBJ whole genome shotgun (WGS) entry which is preliminary data.</text>
</comment>
<dbReference type="Gene3D" id="1.20.1280.50">
    <property type="match status" value="1"/>
</dbReference>
<evidence type="ECO:0000313" key="15">
    <source>
        <dbReference type="Proteomes" id="UP001465976"/>
    </source>
</evidence>
<evidence type="ECO:0000256" key="4">
    <source>
        <dbReference type="ARBA" id="ARBA00022692"/>
    </source>
</evidence>
<evidence type="ECO:0000313" key="14">
    <source>
        <dbReference type="EMBL" id="KAL0575933.1"/>
    </source>
</evidence>
<feature type="chain" id="PRO_5046933227" evidence="12">
    <location>
        <begin position="27"/>
        <end position="1423"/>
    </location>
</feature>
<protein>
    <submittedName>
        <fullName evidence="14">Ferric-chelate reductase Frp1</fullName>
    </submittedName>
</protein>
<evidence type="ECO:0000256" key="7">
    <source>
        <dbReference type="ARBA" id="ARBA00023002"/>
    </source>
</evidence>